<name>A0A9P9XUQ4_9HYPO</name>
<dbReference type="EMBL" id="JAGIXG020000081">
    <property type="protein sequence ID" value="KAI6778123.1"/>
    <property type="molecule type" value="Genomic_DNA"/>
</dbReference>
<dbReference type="OrthoDB" id="10251079at2759"/>
<dbReference type="GO" id="GO:0016020">
    <property type="term" value="C:membrane"/>
    <property type="evidence" value="ECO:0007669"/>
    <property type="project" value="InterPro"/>
</dbReference>
<keyword evidence="3" id="KW-0812">Transmembrane</keyword>
<dbReference type="GO" id="GO:0016780">
    <property type="term" value="F:phosphotransferase activity, for other substituted phosphate groups"/>
    <property type="evidence" value="ECO:0007669"/>
    <property type="project" value="InterPro"/>
</dbReference>
<evidence type="ECO:0000256" key="1">
    <source>
        <dbReference type="ARBA" id="ARBA00022679"/>
    </source>
</evidence>
<evidence type="ECO:0000313" key="4">
    <source>
        <dbReference type="EMBL" id="KAI6778123.1"/>
    </source>
</evidence>
<feature type="transmembrane region" description="Helical" evidence="3">
    <location>
        <begin position="82"/>
        <end position="107"/>
    </location>
</feature>
<sequence>MLDITLRPLKDNVFAPLSRSVPASITPVHITAAAFVAGLVSCLFACAGHRTPSLIFWAANRALDCLDGAVARHRDQQTVLGGFLDLLGDFIVYALVPIACVVGNGWSGQQTPGLAVALLEASFWINNFVLLYIAALVEKGKDELTSLAMRPALIEGFESAVFFTLMLGMPCLVGVLSAVMFVGVVFGTGQRVRWVVLALSRTEETAGMKRKKR</sequence>
<feature type="transmembrane region" description="Helical" evidence="3">
    <location>
        <begin position="28"/>
        <end position="47"/>
    </location>
</feature>
<keyword evidence="3" id="KW-0472">Membrane</keyword>
<dbReference type="Proteomes" id="UP001055219">
    <property type="component" value="Unassembled WGS sequence"/>
</dbReference>
<evidence type="ECO:0008006" key="6">
    <source>
        <dbReference type="Google" id="ProtNLM"/>
    </source>
</evidence>
<keyword evidence="1 2" id="KW-0808">Transferase</keyword>
<dbReference type="InterPro" id="IPR048254">
    <property type="entry name" value="CDP_ALCOHOL_P_TRANSF_CS"/>
</dbReference>
<proteinExistence type="inferred from homology"/>
<accession>A0A9P9XUQ4</accession>
<organism evidence="4 5">
    <name type="scientific">Emericellopsis cladophorae</name>
    <dbReference type="NCBI Taxonomy" id="2686198"/>
    <lineage>
        <taxon>Eukaryota</taxon>
        <taxon>Fungi</taxon>
        <taxon>Dikarya</taxon>
        <taxon>Ascomycota</taxon>
        <taxon>Pezizomycotina</taxon>
        <taxon>Sordariomycetes</taxon>
        <taxon>Hypocreomycetidae</taxon>
        <taxon>Hypocreales</taxon>
        <taxon>Bionectriaceae</taxon>
        <taxon>Emericellopsis</taxon>
    </lineage>
</organism>
<dbReference type="RefSeq" id="XP_051358979.1">
    <property type="nucleotide sequence ID" value="XM_051510075.1"/>
</dbReference>
<gene>
    <name evidence="4" type="ORF">J7T54_001927</name>
</gene>
<keyword evidence="5" id="KW-1185">Reference proteome</keyword>
<dbReference type="InterPro" id="IPR043130">
    <property type="entry name" value="CDP-OH_PTrfase_TM_dom"/>
</dbReference>
<reference evidence="4" key="2">
    <citation type="submission" date="2022-07" db="EMBL/GenBank/DDBJ databases">
        <authorList>
            <person name="Goncalves M.F.M."/>
            <person name="Hilario S."/>
            <person name="Van De Peer Y."/>
            <person name="Esteves A.C."/>
            <person name="Alves A."/>
        </authorList>
    </citation>
    <scope>NUCLEOTIDE SEQUENCE</scope>
    <source>
        <strain evidence="4">MUM 19.33</strain>
    </source>
</reference>
<dbReference type="PROSITE" id="PS00379">
    <property type="entry name" value="CDP_ALCOHOL_P_TRANSF"/>
    <property type="match status" value="1"/>
</dbReference>
<dbReference type="AlphaFoldDB" id="A0A9P9XUQ4"/>
<evidence type="ECO:0000256" key="3">
    <source>
        <dbReference type="SAM" id="Phobius"/>
    </source>
</evidence>
<feature type="transmembrane region" description="Helical" evidence="3">
    <location>
        <begin position="157"/>
        <end position="186"/>
    </location>
</feature>
<evidence type="ECO:0000256" key="2">
    <source>
        <dbReference type="RuleBase" id="RU003750"/>
    </source>
</evidence>
<dbReference type="InterPro" id="IPR000462">
    <property type="entry name" value="CDP-OH_P_trans"/>
</dbReference>
<dbReference type="Gene3D" id="1.20.120.1760">
    <property type="match status" value="1"/>
</dbReference>
<feature type="transmembrane region" description="Helical" evidence="3">
    <location>
        <begin position="113"/>
        <end position="137"/>
    </location>
</feature>
<protein>
    <recommendedName>
        <fullName evidence="6">CDP-alcohol phosphatidyltransferase</fullName>
    </recommendedName>
</protein>
<dbReference type="Pfam" id="PF01066">
    <property type="entry name" value="CDP-OH_P_transf"/>
    <property type="match status" value="1"/>
</dbReference>
<evidence type="ECO:0000313" key="5">
    <source>
        <dbReference type="Proteomes" id="UP001055219"/>
    </source>
</evidence>
<comment type="similarity">
    <text evidence="2">Belongs to the CDP-alcohol phosphatidyltransferase class-I family.</text>
</comment>
<dbReference type="GO" id="GO:0008654">
    <property type="term" value="P:phospholipid biosynthetic process"/>
    <property type="evidence" value="ECO:0007669"/>
    <property type="project" value="InterPro"/>
</dbReference>
<dbReference type="GeneID" id="75828443"/>
<comment type="caution">
    <text evidence="4">The sequence shown here is derived from an EMBL/GenBank/DDBJ whole genome shotgun (WGS) entry which is preliminary data.</text>
</comment>
<keyword evidence="3" id="KW-1133">Transmembrane helix</keyword>
<reference evidence="4" key="1">
    <citation type="journal article" date="2021" name="J Fungi (Basel)">
        <title>Genomic and Metabolomic Analyses of the Marine Fungus Emericellopsis cladophorae: Insights into Saltwater Adaptability Mechanisms and Its Biosynthetic Potential.</title>
        <authorList>
            <person name="Goncalves M.F.M."/>
            <person name="Hilario S."/>
            <person name="Van de Peer Y."/>
            <person name="Esteves A.C."/>
            <person name="Alves A."/>
        </authorList>
    </citation>
    <scope>NUCLEOTIDE SEQUENCE</scope>
    <source>
        <strain evidence="4">MUM 19.33</strain>
    </source>
</reference>